<dbReference type="PANTHER" id="PTHR35180:SF4">
    <property type="entry name" value="PROTEIN CBG06219"/>
    <property type="match status" value="1"/>
</dbReference>
<evidence type="ECO:0000313" key="2">
    <source>
        <dbReference type="EMBL" id="CAH0103341.1"/>
    </source>
</evidence>
<dbReference type="PANTHER" id="PTHR35180">
    <property type="entry name" value="PROTEIN CBG06219"/>
    <property type="match status" value="1"/>
</dbReference>
<evidence type="ECO:0000313" key="3">
    <source>
        <dbReference type="Proteomes" id="UP000789390"/>
    </source>
</evidence>
<name>A0A8J2RIS3_9CRUS</name>
<dbReference type="OrthoDB" id="6334628at2759"/>
<evidence type="ECO:0000256" key="1">
    <source>
        <dbReference type="SAM" id="SignalP"/>
    </source>
</evidence>
<gene>
    <name evidence="2" type="ORF">DGAL_LOCUS5911</name>
</gene>
<keyword evidence="1" id="KW-0732">Signal</keyword>
<accession>A0A8J2RIS3</accession>
<comment type="caution">
    <text evidence="2">The sequence shown here is derived from an EMBL/GenBank/DDBJ whole genome shotgun (WGS) entry which is preliminary data.</text>
</comment>
<keyword evidence="3" id="KW-1185">Reference proteome</keyword>
<proteinExistence type="predicted"/>
<reference evidence="2" key="1">
    <citation type="submission" date="2021-11" db="EMBL/GenBank/DDBJ databases">
        <authorList>
            <person name="Schell T."/>
        </authorList>
    </citation>
    <scope>NUCLEOTIDE SEQUENCE</scope>
    <source>
        <strain evidence="2">M5</strain>
    </source>
</reference>
<dbReference type="Proteomes" id="UP000789390">
    <property type="component" value="Unassembled WGS sequence"/>
</dbReference>
<dbReference type="EMBL" id="CAKKLH010000110">
    <property type="protein sequence ID" value="CAH0103341.1"/>
    <property type="molecule type" value="Genomic_DNA"/>
</dbReference>
<sequence length="95" mass="10170">MHFTRIAVFLCLVFSLVNVLTAAEEDKSKVRVVIDKITEDWGSGRTSSEGCIWKGTSPFCDGGCNVVGHVVRETSATGDGEKCLTGLKVKCCPSS</sequence>
<feature type="signal peptide" evidence="1">
    <location>
        <begin position="1"/>
        <end position="22"/>
    </location>
</feature>
<organism evidence="2 3">
    <name type="scientific">Daphnia galeata</name>
    <dbReference type="NCBI Taxonomy" id="27404"/>
    <lineage>
        <taxon>Eukaryota</taxon>
        <taxon>Metazoa</taxon>
        <taxon>Ecdysozoa</taxon>
        <taxon>Arthropoda</taxon>
        <taxon>Crustacea</taxon>
        <taxon>Branchiopoda</taxon>
        <taxon>Diplostraca</taxon>
        <taxon>Cladocera</taxon>
        <taxon>Anomopoda</taxon>
        <taxon>Daphniidae</taxon>
        <taxon>Daphnia</taxon>
    </lineage>
</organism>
<feature type="chain" id="PRO_5035286861" evidence="1">
    <location>
        <begin position="23"/>
        <end position="95"/>
    </location>
</feature>
<protein>
    <submittedName>
        <fullName evidence="2">Uncharacterized protein</fullName>
    </submittedName>
</protein>
<dbReference type="AlphaFoldDB" id="A0A8J2RIS3"/>